<proteinExistence type="predicted"/>
<reference evidence="1 2" key="1">
    <citation type="submission" date="2014-03" db="EMBL/GenBank/DDBJ databases">
        <title>Draft genome of the hookworm Oesophagostomum dentatum.</title>
        <authorList>
            <person name="Mitreva M."/>
        </authorList>
    </citation>
    <scope>NUCLEOTIDE SEQUENCE [LARGE SCALE GENOMIC DNA]</scope>
    <source>
        <strain evidence="1 2">OD-Hann</strain>
    </source>
</reference>
<evidence type="ECO:0000313" key="2">
    <source>
        <dbReference type="Proteomes" id="UP000053660"/>
    </source>
</evidence>
<name>A0A0B1S3T6_OESDE</name>
<dbReference type="Proteomes" id="UP000053660">
    <property type="component" value="Unassembled WGS sequence"/>
</dbReference>
<dbReference type="EMBL" id="KN610312">
    <property type="protein sequence ID" value="KHJ77895.1"/>
    <property type="molecule type" value="Genomic_DNA"/>
</dbReference>
<protein>
    <submittedName>
        <fullName evidence="1">Uncharacterized protein</fullName>
    </submittedName>
</protein>
<dbReference type="AlphaFoldDB" id="A0A0B1S3T6"/>
<keyword evidence="2" id="KW-1185">Reference proteome</keyword>
<sequence length="34" mass="3756">MMNERLKGVRLIGDDPVLSMRKVGGDNIPVVMQS</sequence>
<organism evidence="1 2">
    <name type="scientific">Oesophagostomum dentatum</name>
    <name type="common">Nodular worm</name>
    <dbReference type="NCBI Taxonomy" id="61180"/>
    <lineage>
        <taxon>Eukaryota</taxon>
        <taxon>Metazoa</taxon>
        <taxon>Ecdysozoa</taxon>
        <taxon>Nematoda</taxon>
        <taxon>Chromadorea</taxon>
        <taxon>Rhabditida</taxon>
        <taxon>Rhabditina</taxon>
        <taxon>Rhabditomorpha</taxon>
        <taxon>Strongyloidea</taxon>
        <taxon>Strongylidae</taxon>
        <taxon>Oesophagostomum</taxon>
    </lineage>
</organism>
<feature type="non-terminal residue" evidence="1">
    <location>
        <position position="34"/>
    </location>
</feature>
<gene>
    <name evidence="1" type="ORF">OESDEN_22485</name>
</gene>
<evidence type="ECO:0000313" key="1">
    <source>
        <dbReference type="EMBL" id="KHJ77895.1"/>
    </source>
</evidence>
<dbReference type="OrthoDB" id="10249045at2759"/>
<accession>A0A0B1S3T6</accession>